<dbReference type="KEGG" id="nta:107774364"/>
<keyword evidence="3" id="KW-0012">Acyltransferase</keyword>
<dbReference type="PaxDb" id="4097-A0A1S3YB63"/>
<dbReference type="GO" id="GO:0016746">
    <property type="term" value="F:acyltransferase activity"/>
    <property type="evidence" value="ECO:0007669"/>
    <property type="project" value="UniProtKB-KW"/>
</dbReference>
<accession>A0A1S3YB63</accession>
<evidence type="ECO:0000313" key="5">
    <source>
        <dbReference type="RefSeq" id="XP_016449349.1"/>
    </source>
</evidence>
<feature type="region of interest" description="Disordered" evidence="4">
    <location>
        <begin position="1"/>
        <end position="20"/>
    </location>
</feature>
<dbReference type="RefSeq" id="XP_016449349.1">
    <property type="nucleotide sequence ID" value="XM_016593863.1"/>
</dbReference>
<dbReference type="Gene3D" id="3.30.559.10">
    <property type="entry name" value="Chloramphenicol acetyltransferase-like domain"/>
    <property type="match status" value="2"/>
</dbReference>
<dbReference type="InterPro" id="IPR023213">
    <property type="entry name" value="CAT-like_dom_sf"/>
</dbReference>
<dbReference type="OrthoDB" id="671439at2759"/>
<dbReference type="OMA" id="HESIGKM"/>
<gene>
    <name evidence="5" type="primary">LOC107774364</name>
</gene>
<feature type="compositionally biased region" description="Basic and acidic residues" evidence="4">
    <location>
        <begin position="1"/>
        <end position="13"/>
    </location>
</feature>
<name>A0A1S3YB63_TOBAC</name>
<proteinExistence type="inferred from homology"/>
<evidence type="ECO:0000256" key="1">
    <source>
        <dbReference type="ARBA" id="ARBA00009861"/>
    </source>
</evidence>
<protein>
    <submittedName>
        <fullName evidence="5">Vinorine synthase-like</fullName>
    </submittedName>
</protein>
<dbReference type="PANTHER" id="PTHR31623:SF125">
    <property type="entry name" value="VINORINE SYNTHASE-LIKE"/>
    <property type="match status" value="1"/>
</dbReference>
<evidence type="ECO:0000256" key="2">
    <source>
        <dbReference type="ARBA" id="ARBA00022679"/>
    </source>
</evidence>
<evidence type="ECO:0000256" key="3">
    <source>
        <dbReference type="ARBA" id="ARBA00023315"/>
    </source>
</evidence>
<keyword evidence="2" id="KW-0808">Transferase</keyword>
<dbReference type="AlphaFoldDB" id="A0A1S3YB63"/>
<dbReference type="STRING" id="4097.A0A1S3YB63"/>
<dbReference type="PANTHER" id="PTHR31623">
    <property type="entry name" value="F21J9.9"/>
    <property type="match status" value="1"/>
</dbReference>
<reference evidence="5" key="1">
    <citation type="submission" date="2025-08" db="UniProtKB">
        <authorList>
            <consortium name="RefSeq"/>
        </authorList>
    </citation>
    <scope>IDENTIFICATION</scope>
</reference>
<comment type="similarity">
    <text evidence="1">Belongs to the plant acyltransferase family.</text>
</comment>
<organism evidence="5">
    <name type="scientific">Nicotiana tabacum</name>
    <name type="common">Common tobacco</name>
    <dbReference type="NCBI Taxonomy" id="4097"/>
    <lineage>
        <taxon>Eukaryota</taxon>
        <taxon>Viridiplantae</taxon>
        <taxon>Streptophyta</taxon>
        <taxon>Embryophyta</taxon>
        <taxon>Tracheophyta</taxon>
        <taxon>Spermatophyta</taxon>
        <taxon>Magnoliopsida</taxon>
        <taxon>eudicotyledons</taxon>
        <taxon>Gunneridae</taxon>
        <taxon>Pentapetalae</taxon>
        <taxon>asterids</taxon>
        <taxon>lamiids</taxon>
        <taxon>Solanales</taxon>
        <taxon>Solanaceae</taxon>
        <taxon>Nicotianoideae</taxon>
        <taxon>Nicotianeae</taxon>
        <taxon>Nicotiana</taxon>
    </lineage>
</organism>
<evidence type="ECO:0000256" key="4">
    <source>
        <dbReference type="SAM" id="MobiDB-lite"/>
    </source>
</evidence>
<dbReference type="Pfam" id="PF02458">
    <property type="entry name" value="Transferase"/>
    <property type="match status" value="1"/>
</dbReference>
<sequence length="434" mass="49004">MEMKVEITHKDTIKPSSPTPLSQRDYKLSLIDQLTPGPYVPIVLFYDSTTKFCHDLLKKSLSKTLNYMYPLAGRIKDDFTIECNDKGVDFLEANVSNITLSNIVNDPKIGTLSQLLPCHPHARSKEPSDQVLLAVQVTKFPCGGISIGVCVWHLIADASTLVTLVKTWATMNQENGQESNVIGNGYIVNVTGIFPPRDLSNNPLLTMVPIPEELPFKISMKRFIFDNSKLAALIQSCPICPTRFEALSAFLWSAIISTWKDKKSEIKVCILMTSINLRKRMIPNLPTNSMGNLIYPTMAKWEVEEEGVIDYKKLVERVQESIRMVEDSYIRRIHEKNGYIDYLNSILELCITRGNEVGIAGCISWCKLPFDEADFGWGKPIWIANPMKFPCGFNLLDTVDGKGIEVWMGLPEEEMQLLEKNKDFLSYVSLSQHV</sequence>